<reference evidence="1 2" key="1">
    <citation type="submission" date="2011-08" db="EMBL/GenBank/DDBJ databases">
        <title>The Genome Sequence of Alistipes indistinctus YIT 12060.</title>
        <authorList>
            <consortium name="The Broad Institute Genome Sequencing Platform"/>
            <person name="Earl A."/>
            <person name="Ward D."/>
            <person name="Feldgarden M."/>
            <person name="Gevers D."/>
            <person name="Morotomi M."/>
            <person name="Young S.K."/>
            <person name="Zeng Q."/>
            <person name="Gargeya S."/>
            <person name="Fitzgerald M."/>
            <person name="Haas B."/>
            <person name="Abouelleil A."/>
            <person name="Alvarado L."/>
            <person name="Arachchi H.M."/>
            <person name="Berlin A."/>
            <person name="Brown A."/>
            <person name="Chapman S.B."/>
            <person name="Chen Z."/>
            <person name="Dunbar C."/>
            <person name="Freedman E."/>
            <person name="Gearin G."/>
            <person name="Gellesch M."/>
            <person name="Goldberg J."/>
            <person name="Griggs A."/>
            <person name="Gujja S."/>
            <person name="Heiman D."/>
            <person name="Howarth C."/>
            <person name="Larson L."/>
            <person name="Lui A."/>
            <person name="MacDonald P.J.P."/>
            <person name="Montmayeur A."/>
            <person name="Murphy C."/>
            <person name="Neiman D."/>
            <person name="Pearson M."/>
            <person name="Priest M."/>
            <person name="Roberts A."/>
            <person name="Saif S."/>
            <person name="Shea T."/>
            <person name="Shenoy N."/>
            <person name="Sisk P."/>
            <person name="Stolte C."/>
            <person name="Sykes S."/>
            <person name="Wortman J."/>
            <person name="Nusbaum C."/>
            <person name="Birren B."/>
        </authorList>
    </citation>
    <scope>NUCLEOTIDE SEQUENCE [LARGE SCALE GENOMIC DNA]</scope>
    <source>
        <strain evidence="1 2">YIT 12060</strain>
    </source>
</reference>
<name>G5H8X4_9BACT</name>
<dbReference type="eggNOG" id="ENOG502ZMQK">
    <property type="taxonomic scope" value="Bacteria"/>
</dbReference>
<comment type="caution">
    <text evidence="1">The sequence shown here is derived from an EMBL/GenBank/DDBJ whole genome shotgun (WGS) entry which is preliminary data.</text>
</comment>
<protein>
    <submittedName>
        <fullName evidence="1">Uncharacterized protein</fullName>
    </submittedName>
</protein>
<evidence type="ECO:0000313" key="1">
    <source>
        <dbReference type="EMBL" id="EHB92011.1"/>
    </source>
</evidence>
<evidence type="ECO:0000313" key="2">
    <source>
        <dbReference type="Proteomes" id="UP000006008"/>
    </source>
</evidence>
<dbReference type="Proteomes" id="UP000006008">
    <property type="component" value="Unassembled WGS sequence"/>
</dbReference>
<gene>
    <name evidence="1" type="ORF">HMPREF9450_02060</name>
</gene>
<organism evidence="1 2">
    <name type="scientific">Alistipes indistinctus YIT 12060</name>
    <dbReference type="NCBI Taxonomy" id="742725"/>
    <lineage>
        <taxon>Bacteria</taxon>
        <taxon>Pseudomonadati</taxon>
        <taxon>Bacteroidota</taxon>
        <taxon>Bacteroidia</taxon>
        <taxon>Bacteroidales</taxon>
        <taxon>Rikenellaceae</taxon>
        <taxon>Alistipes</taxon>
    </lineage>
</organism>
<sequence>MSKPSTISGSMQIGNKKVTVKLALLLFEDGGVNIAYCPAVNVYGYGNTSTEASKSFEVCLEEFFTYTLRKKTLVKELENLGWRIKKEHKFYPPEFSSLLDKNKTLHKILNTRNFTKIDQDFTIPAFS</sequence>
<dbReference type="HOGENOM" id="CLU_1965903_0_0_10"/>
<dbReference type="OrthoDB" id="882061at2"/>
<proteinExistence type="predicted"/>
<dbReference type="AlphaFoldDB" id="G5H8X4"/>
<accession>G5H8X4</accession>
<dbReference type="EMBL" id="ADLD01000013">
    <property type="protein sequence ID" value="EHB92011.1"/>
    <property type="molecule type" value="Genomic_DNA"/>
</dbReference>
<keyword evidence="2" id="KW-1185">Reference proteome</keyword>
<dbReference type="RefSeq" id="WP_009134866.1">
    <property type="nucleotide sequence ID" value="NZ_CP102250.1"/>
</dbReference>
<dbReference type="GeneID" id="92814916"/>
<dbReference type="PATRIC" id="fig|742725.3.peg.2158"/>